<feature type="region of interest" description="Disordered" evidence="1">
    <location>
        <begin position="1"/>
        <end position="53"/>
    </location>
</feature>
<reference evidence="2" key="1">
    <citation type="submission" date="2021-12" db="EMBL/GenBank/DDBJ databases">
        <authorList>
            <person name="King R."/>
        </authorList>
    </citation>
    <scope>NUCLEOTIDE SEQUENCE</scope>
</reference>
<dbReference type="AlphaFoldDB" id="A0A9P0F5D8"/>
<organism evidence="2 3">
    <name type="scientific">Bemisia tabaci</name>
    <name type="common">Sweetpotato whitefly</name>
    <name type="synonym">Aleurodes tabaci</name>
    <dbReference type="NCBI Taxonomy" id="7038"/>
    <lineage>
        <taxon>Eukaryota</taxon>
        <taxon>Metazoa</taxon>
        <taxon>Ecdysozoa</taxon>
        <taxon>Arthropoda</taxon>
        <taxon>Hexapoda</taxon>
        <taxon>Insecta</taxon>
        <taxon>Pterygota</taxon>
        <taxon>Neoptera</taxon>
        <taxon>Paraneoptera</taxon>
        <taxon>Hemiptera</taxon>
        <taxon>Sternorrhyncha</taxon>
        <taxon>Aleyrodoidea</taxon>
        <taxon>Aleyrodidae</taxon>
        <taxon>Aleyrodinae</taxon>
        <taxon>Bemisia</taxon>
    </lineage>
</organism>
<evidence type="ECO:0000313" key="3">
    <source>
        <dbReference type="Proteomes" id="UP001152759"/>
    </source>
</evidence>
<keyword evidence="3" id="KW-1185">Reference proteome</keyword>
<name>A0A9P0F5D8_BEMTA</name>
<protein>
    <submittedName>
        <fullName evidence="2">Uncharacterized protein</fullName>
    </submittedName>
</protein>
<proteinExistence type="predicted"/>
<dbReference type="EMBL" id="OU963866">
    <property type="protein sequence ID" value="CAH0390425.1"/>
    <property type="molecule type" value="Genomic_DNA"/>
</dbReference>
<sequence length="103" mass="11348">MTTGLRHITSEPANLQLKPLTSGMEKKKSPQLKQKMRSVVGTASDSEGDFRKRLGTFSPEANKFYGSPGRRDVDEPNFIGSKRVVNVSSCRYPDFTPSPAVCV</sequence>
<evidence type="ECO:0000313" key="2">
    <source>
        <dbReference type="EMBL" id="CAH0390425.1"/>
    </source>
</evidence>
<accession>A0A9P0F5D8</accession>
<dbReference type="Proteomes" id="UP001152759">
    <property type="component" value="Chromosome 5"/>
</dbReference>
<gene>
    <name evidence="2" type="ORF">BEMITA_LOCUS9147</name>
</gene>
<evidence type="ECO:0000256" key="1">
    <source>
        <dbReference type="SAM" id="MobiDB-lite"/>
    </source>
</evidence>